<sequence length="402" mass="40652">MIFRSSSGGGLPVGYVAPMPEAGPMLRMADGSEWLRGGVLFSPADYPVLAKVAAGRVFGRLVGFAPATSTPTTQPARIGSVVVAGRSLPGVVRSADGGKTWAELNAGGYFFLSIVAVGGVFRALAVNDFAQTVMRALSSVDGINWAQSGTVDIGVPVAKAAGVAVGTGAIFAAAKTGNATAVLRVDGAGAISVRSNGVLNTATQNLTDIQVVASGQALGVFTFAYGNTDSTPAGGVSNDGGATWAQAAGITQSQMYSGGAAFAGGSLLHFAGGRLNVHKDMVGAPTVSVASDGLPTPVYFSWGYRLFDTPAGALLVSPAENMGVLLDSNGRVTTALGMLPVIPQFSMLTRTAAGIAFFSSQGAGAGYYESDLVNPDYVGQPTAQMAANGNASSYWVNYIKGK</sequence>
<organism evidence="1 2">
    <name type="scientific">Roseateles depolymerans</name>
    <dbReference type="NCBI Taxonomy" id="76731"/>
    <lineage>
        <taxon>Bacteria</taxon>
        <taxon>Pseudomonadati</taxon>
        <taxon>Pseudomonadota</taxon>
        <taxon>Betaproteobacteria</taxon>
        <taxon>Burkholderiales</taxon>
        <taxon>Sphaerotilaceae</taxon>
        <taxon>Roseateles</taxon>
    </lineage>
</organism>
<gene>
    <name evidence="1" type="ORF">DI603_15085</name>
</gene>
<comment type="caution">
    <text evidence="1">The sequence shown here is derived from an EMBL/GenBank/DDBJ whole genome shotgun (WGS) entry which is preliminary data.</text>
</comment>
<evidence type="ECO:0000313" key="2">
    <source>
        <dbReference type="Proteomes" id="UP000249633"/>
    </source>
</evidence>
<protein>
    <submittedName>
        <fullName evidence="1">Uncharacterized protein</fullName>
    </submittedName>
</protein>
<dbReference type="AlphaFoldDB" id="A0A2W5FCJ8"/>
<dbReference type="Proteomes" id="UP000249633">
    <property type="component" value="Unassembled WGS sequence"/>
</dbReference>
<reference evidence="1 2" key="1">
    <citation type="submission" date="2017-08" db="EMBL/GenBank/DDBJ databases">
        <title>Infants hospitalized years apart are colonized by the same room-sourced microbial strains.</title>
        <authorList>
            <person name="Brooks B."/>
            <person name="Olm M.R."/>
            <person name="Firek B.A."/>
            <person name="Baker R."/>
            <person name="Thomas B.C."/>
            <person name="Morowitz M.J."/>
            <person name="Banfield J.F."/>
        </authorList>
    </citation>
    <scope>NUCLEOTIDE SEQUENCE [LARGE SCALE GENOMIC DNA]</scope>
    <source>
        <strain evidence="1">S2_012_000_R2_81</strain>
    </source>
</reference>
<evidence type="ECO:0000313" key="1">
    <source>
        <dbReference type="EMBL" id="PZP30446.1"/>
    </source>
</evidence>
<name>A0A2W5FCJ8_9BURK</name>
<proteinExistence type="predicted"/>
<dbReference type="SUPFAM" id="SSF110296">
    <property type="entry name" value="Oligoxyloglucan reducing end-specific cellobiohydrolase"/>
    <property type="match status" value="1"/>
</dbReference>
<accession>A0A2W5FCJ8</accession>
<dbReference type="EMBL" id="QFOD01000014">
    <property type="protein sequence ID" value="PZP30446.1"/>
    <property type="molecule type" value="Genomic_DNA"/>
</dbReference>